<sequence length="560" mass="62999">MKKSNDIQSRRKQLKLRITIVILIFLLAAIGLGVHVVQNYIPSREHMSLTEYYGQPSDGEMVVVLGTDIMEERALKSGDQIYLPQTMVSTYLNQRYYWDSANQQILYATPSALENYPASESGDGDVWLKDGTVYLNLALVQKYTDLDTYTYEDPSRIVIQHEFTGINTATVQKDTSVRYRGGIKSPILTDVSKGDTLIYMQALEDWVQVSTLDGYIGYVQKKVLSDMETTDFERSFEKEDYTYLTMDDKVNMTWHQITNTDANAYFADMTANVSGLNVISPTWFYIQDTSGNLGDLSSADYVTQAHQKGYKVWGLVDNFTADVSTTETLSQLASRQNIIKHLVQTAANIGMDGINVDFESLSEDAGPHFLEFLRELSIECHKNNLVLSVDNPVPEDFTSHYDRREQGLVVDYVVIMGYDEHYVGSDAGSVASLPWVEQGVEDTLAEVPAQRTILAIPFYTRLWKTTGGAVTSEAIGMTEAQNVLTENKVETVWDGSISQNYGEYEKDGSTYQIWMEDAQSIAEKVKLIPKYDLAGVAQWRLGFESNDIWSTISENLQSAS</sequence>
<dbReference type="InterPro" id="IPR029070">
    <property type="entry name" value="Chitinase_insertion_sf"/>
</dbReference>
<reference evidence="3 4" key="1">
    <citation type="submission" date="2024-03" db="EMBL/GenBank/DDBJ databases">
        <title>Human intestinal bacterial collection.</title>
        <authorList>
            <person name="Pauvert C."/>
            <person name="Hitch T.C.A."/>
            <person name="Clavel T."/>
        </authorList>
    </citation>
    <scope>NUCLEOTIDE SEQUENCE [LARGE SCALE GENOMIC DNA]</scope>
    <source>
        <strain evidence="3 4">CLA-AA-H95</strain>
    </source>
</reference>
<dbReference type="Gene3D" id="3.20.20.80">
    <property type="entry name" value="Glycosidases"/>
    <property type="match status" value="1"/>
</dbReference>
<dbReference type="RefSeq" id="WP_291580857.1">
    <property type="nucleotide sequence ID" value="NZ_JBBMEI010000001.1"/>
</dbReference>
<keyword evidence="3" id="KW-0378">Hydrolase</keyword>
<dbReference type="InterPro" id="IPR011583">
    <property type="entry name" value="Chitinase_II/V-like_cat"/>
</dbReference>
<feature type="domain" description="GH18" evidence="2">
    <location>
        <begin position="248"/>
        <end position="559"/>
    </location>
</feature>
<comment type="caution">
    <text evidence="3">The sequence shown here is derived from an EMBL/GenBank/DDBJ whole genome shotgun (WGS) entry which is preliminary data.</text>
</comment>
<dbReference type="PANTHER" id="PTHR46066:SF2">
    <property type="entry name" value="CHITINASE DOMAIN-CONTAINING PROTEIN 1"/>
    <property type="match status" value="1"/>
</dbReference>
<dbReference type="InterPro" id="IPR001223">
    <property type="entry name" value="Glyco_hydro18_cat"/>
</dbReference>
<keyword evidence="1" id="KW-0812">Transmembrane</keyword>
<dbReference type="PROSITE" id="PS51910">
    <property type="entry name" value="GH18_2"/>
    <property type="match status" value="1"/>
</dbReference>
<evidence type="ECO:0000256" key="1">
    <source>
        <dbReference type="SAM" id="Phobius"/>
    </source>
</evidence>
<organism evidence="3 4">
    <name type="scientific">Blautia intestinihominis</name>
    <dbReference type="NCBI Taxonomy" id="3133152"/>
    <lineage>
        <taxon>Bacteria</taxon>
        <taxon>Bacillati</taxon>
        <taxon>Bacillota</taxon>
        <taxon>Clostridia</taxon>
        <taxon>Lachnospirales</taxon>
        <taxon>Lachnospiraceae</taxon>
        <taxon>Blautia</taxon>
    </lineage>
</organism>
<dbReference type="GO" id="GO:0016787">
    <property type="term" value="F:hydrolase activity"/>
    <property type="evidence" value="ECO:0007669"/>
    <property type="project" value="UniProtKB-KW"/>
</dbReference>
<gene>
    <name evidence="3" type="ORF">WMO75_00575</name>
</gene>
<dbReference type="SUPFAM" id="SSF51445">
    <property type="entry name" value="(Trans)glycosidases"/>
    <property type="match status" value="1"/>
</dbReference>
<accession>A0ABV1AGH4</accession>
<evidence type="ECO:0000313" key="3">
    <source>
        <dbReference type="EMBL" id="MEQ2356846.1"/>
    </source>
</evidence>
<keyword evidence="4" id="KW-1185">Reference proteome</keyword>
<dbReference type="SMART" id="SM00636">
    <property type="entry name" value="Glyco_18"/>
    <property type="match status" value="1"/>
</dbReference>
<dbReference type="EMBL" id="JBBMEI010000001">
    <property type="protein sequence ID" value="MEQ2356846.1"/>
    <property type="molecule type" value="Genomic_DNA"/>
</dbReference>
<dbReference type="Gene3D" id="2.30.30.40">
    <property type="entry name" value="SH3 Domains"/>
    <property type="match status" value="1"/>
</dbReference>
<protein>
    <submittedName>
        <fullName evidence="3">Glycosyl hydrolase family 18 protein</fullName>
    </submittedName>
</protein>
<dbReference type="PANTHER" id="PTHR46066">
    <property type="entry name" value="CHITINASE DOMAIN-CONTAINING PROTEIN 1 FAMILY MEMBER"/>
    <property type="match status" value="1"/>
</dbReference>
<name>A0ABV1AGH4_9FIRM</name>
<dbReference type="InterPro" id="IPR017853">
    <property type="entry name" value="GH"/>
</dbReference>
<keyword evidence="1" id="KW-1133">Transmembrane helix</keyword>
<keyword evidence="1" id="KW-0472">Membrane</keyword>
<proteinExistence type="predicted"/>
<evidence type="ECO:0000259" key="2">
    <source>
        <dbReference type="PROSITE" id="PS51910"/>
    </source>
</evidence>
<dbReference type="Proteomes" id="UP001446032">
    <property type="component" value="Unassembled WGS sequence"/>
</dbReference>
<dbReference type="Gene3D" id="3.10.50.10">
    <property type="match status" value="1"/>
</dbReference>
<dbReference type="Pfam" id="PF00704">
    <property type="entry name" value="Glyco_hydro_18"/>
    <property type="match status" value="1"/>
</dbReference>
<feature type="transmembrane region" description="Helical" evidence="1">
    <location>
        <begin position="20"/>
        <end position="41"/>
    </location>
</feature>
<evidence type="ECO:0000313" key="4">
    <source>
        <dbReference type="Proteomes" id="UP001446032"/>
    </source>
</evidence>